<dbReference type="Gene3D" id="2.60.40.1760">
    <property type="entry name" value="glycosyl hydrolase (family 31)"/>
    <property type="match status" value="1"/>
</dbReference>
<dbReference type="Pfam" id="PF01055">
    <property type="entry name" value="Glyco_hydro_31_2nd"/>
    <property type="match status" value="1"/>
</dbReference>
<dbReference type="AlphaFoldDB" id="A0A147BGR8"/>
<feature type="non-terminal residue" evidence="5">
    <location>
        <position position="1"/>
    </location>
</feature>
<name>A0A147BGR8_IXORI</name>
<dbReference type="InterPro" id="IPR048395">
    <property type="entry name" value="Glyco_hydro_31_C"/>
</dbReference>
<dbReference type="Gene3D" id="2.60.40.1180">
    <property type="entry name" value="Golgi alpha-mannosidase II"/>
    <property type="match status" value="2"/>
</dbReference>
<evidence type="ECO:0000259" key="3">
    <source>
        <dbReference type="Pfam" id="PF01055"/>
    </source>
</evidence>
<dbReference type="InterPro" id="IPR000322">
    <property type="entry name" value="Glyco_hydro_31_TIM"/>
</dbReference>
<dbReference type="SUPFAM" id="SSF51445">
    <property type="entry name" value="(Trans)glycosidases"/>
    <property type="match status" value="1"/>
</dbReference>
<dbReference type="Gene3D" id="3.20.20.80">
    <property type="entry name" value="Glycosidases"/>
    <property type="match status" value="1"/>
</dbReference>
<proteinExistence type="inferred from homology"/>
<organism evidence="5">
    <name type="scientific">Ixodes ricinus</name>
    <name type="common">Common tick</name>
    <name type="synonym">Acarus ricinus</name>
    <dbReference type="NCBI Taxonomy" id="34613"/>
    <lineage>
        <taxon>Eukaryota</taxon>
        <taxon>Metazoa</taxon>
        <taxon>Ecdysozoa</taxon>
        <taxon>Arthropoda</taxon>
        <taxon>Chelicerata</taxon>
        <taxon>Arachnida</taxon>
        <taxon>Acari</taxon>
        <taxon>Parasitiformes</taxon>
        <taxon>Ixodida</taxon>
        <taxon>Ixodoidea</taxon>
        <taxon>Ixodidae</taxon>
        <taxon>Ixodinae</taxon>
        <taxon>Ixodes</taxon>
    </lineage>
</organism>
<feature type="domain" description="Glycosyl hydrolase family 31 C-terminal" evidence="4">
    <location>
        <begin position="594"/>
        <end position="682"/>
    </location>
</feature>
<dbReference type="SUPFAM" id="SSF74650">
    <property type="entry name" value="Galactose mutarotase-like"/>
    <property type="match status" value="1"/>
</dbReference>
<dbReference type="GO" id="GO:0030246">
    <property type="term" value="F:carbohydrate binding"/>
    <property type="evidence" value="ECO:0007669"/>
    <property type="project" value="InterPro"/>
</dbReference>
<keyword evidence="2" id="KW-0378">Hydrolase</keyword>
<dbReference type="CDD" id="cd14752">
    <property type="entry name" value="GH31_N"/>
    <property type="match status" value="1"/>
</dbReference>
<feature type="domain" description="Glycoside hydrolase family 31 TIM barrel" evidence="3">
    <location>
        <begin position="218"/>
        <end position="586"/>
    </location>
</feature>
<evidence type="ECO:0000259" key="4">
    <source>
        <dbReference type="Pfam" id="PF21365"/>
    </source>
</evidence>
<dbReference type="InterPro" id="IPR013780">
    <property type="entry name" value="Glyco_hydro_b"/>
</dbReference>
<sequence>IARKSPFMNQVINNVKVQAVYITEDILRVRIHDEDRPRYEVPVSSLWTIPRTMPPINKDQLAYTVEANQTKKGYARIRILRTDNEIPMLDTWYPIMTEQFLQIVLPYSGQQIYGFGENGHDGIMLGAGSGTMFSRHGSNYSTKTWNSFGGVHPFFMNPKGDGTTWGVLLVNSNAIDYTVTGSGSIALAAIGGILDLYFFVGSTPNHVIQLYHKVIGNPFLPPFWALGYQHWLQRIPTLASLKLAVTVLDQGGVPKDALWLDVSQDSRAFTLSPNFNGLATYVQQLANTGVQVGLILNPAIAADNRTVYTPYKTGLAQDVFVRQGNNPPVSNTNAVLLAKGLPSGLSAFPDFFKNRTRNWWKNLIEEYQGNVTEFSAIFLDVNEPAEFSADLNCRPGDASCQAQVCPESKWEDPPYLPFAYRESENRTKLHEGTLCMSAGMGEHQELPHYDLHSVYGWRQTWTTKTAMDDVTVDRTVLVSDSTYPSSGRFAGHILDSPDAEEWSSLRRAVVGVLEFNMFGIPYVGGPICMPGAPELLCQRWTELGAFFPLSVDFRMHDSNVQADRMNAIALNAVHTRYHFLALLYTMFFRAHMDGGTVVRPLFFEFPLDRATYDIDDQFMWGSVLLFSPILEENATKHTYYLPLDTWFVYPEGRRVEGSVDPMSRDVMDNTTVLIHVRAGHVVPVQPTLRLTHERSQIPFDLHVYPKDGFASGELFVDDGISQGTIEANQYDLYSFVQAQDLLRISVSHVGSSGRQNSTIKNVVFFDTPEPPTRVSLNRNFLRAENIKHDAVKKILTVVIDLQLRTLNSLGTEAIVQVEKRTT</sequence>
<dbReference type="GO" id="GO:0005975">
    <property type="term" value="P:carbohydrate metabolic process"/>
    <property type="evidence" value="ECO:0007669"/>
    <property type="project" value="InterPro"/>
</dbReference>
<evidence type="ECO:0000313" key="5">
    <source>
        <dbReference type="EMBL" id="JAR89976.1"/>
    </source>
</evidence>
<accession>A0A147BGR8</accession>
<dbReference type="EMBL" id="GEGO01005428">
    <property type="protein sequence ID" value="JAR89976.1"/>
    <property type="molecule type" value="Transcribed_RNA"/>
</dbReference>
<dbReference type="SUPFAM" id="SSF51011">
    <property type="entry name" value="Glycosyl hydrolase domain"/>
    <property type="match status" value="1"/>
</dbReference>
<comment type="similarity">
    <text evidence="1 2">Belongs to the glycosyl hydrolase 31 family.</text>
</comment>
<dbReference type="Pfam" id="PF21365">
    <property type="entry name" value="Glyco_hydro_31_3rd"/>
    <property type="match status" value="1"/>
</dbReference>
<protein>
    <submittedName>
        <fullName evidence="5">Putative sucrase-isomaltase</fullName>
    </submittedName>
</protein>
<dbReference type="GO" id="GO:0004558">
    <property type="term" value="F:alpha-1,4-glucosidase activity"/>
    <property type="evidence" value="ECO:0007669"/>
    <property type="project" value="TreeGrafter"/>
</dbReference>
<evidence type="ECO:0000256" key="2">
    <source>
        <dbReference type="RuleBase" id="RU361185"/>
    </source>
</evidence>
<keyword evidence="2" id="KW-0326">Glycosidase</keyword>
<dbReference type="PANTHER" id="PTHR22762">
    <property type="entry name" value="ALPHA-GLUCOSIDASE"/>
    <property type="match status" value="1"/>
</dbReference>
<dbReference type="PANTHER" id="PTHR22762:SF131">
    <property type="entry name" value="GLYCOSIDE HYDROLASE FAMILY 31 N-TERMINAL DOMAIN-CONTAINING PROTEIN"/>
    <property type="match status" value="1"/>
</dbReference>
<dbReference type="InterPro" id="IPR011013">
    <property type="entry name" value="Gal_mutarotase_sf_dom"/>
</dbReference>
<evidence type="ECO:0000256" key="1">
    <source>
        <dbReference type="ARBA" id="ARBA00007806"/>
    </source>
</evidence>
<reference evidence="5" key="1">
    <citation type="journal article" date="2018" name="PLoS Negl. Trop. Dis.">
        <title>Sialome diversity of ticks revealed by RNAseq of single tick salivary glands.</title>
        <authorList>
            <person name="Perner J."/>
            <person name="Kropackova S."/>
            <person name="Kopacek P."/>
            <person name="Ribeiro J.M."/>
        </authorList>
    </citation>
    <scope>NUCLEOTIDE SEQUENCE</scope>
    <source>
        <strain evidence="5">Siblings of single egg batch collected in Ceske Budejovice</strain>
        <tissue evidence="5">Salivary glands</tissue>
    </source>
</reference>
<dbReference type="InterPro" id="IPR017853">
    <property type="entry name" value="GH"/>
</dbReference>